<dbReference type="Proteomes" id="UP000176645">
    <property type="component" value="Unassembled WGS sequence"/>
</dbReference>
<proteinExistence type="predicted"/>
<evidence type="ECO:0000313" key="1">
    <source>
        <dbReference type="EMBL" id="OGY27304.1"/>
    </source>
</evidence>
<comment type="caution">
    <text evidence="1">The sequence shown here is derived from an EMBL/GenBank/DDBJ whole genome shotgun (WGS) entry which is preliminary data.</text>
</comment>
<dbReference type="AlphaFoldDB" id="A0A1G1WI19"/>
<protein>
    <submittedName>
        <fullName evidence="1">Uncharacterized protein</fullName>
    </submittedName>
</protein>
<reference evidence="1 2" key="1">
    <citation type="journal article" date="2016" name="Nat. Commun.">
        <title>Thousands of microbial genomes shed light on interconnected biogeochemical processes in an aquifer system.</title>
        <authorList>
            <person name="Anantharaman K."/>
            <person name="Brown C.T."/>
            <person name="Hug L.A."/>
            <person name="Sharon I."/>
            <person name="Castelle C.J."/>
            <person name="Probst A.J."/>
            <person name="Thomas B.C."/>
            <person name="Singh A."/>
            <person name="Wilkins M.J."/>
            <person name="Karaoz U."/>
            <person name="Brodie E.L."/>
            <person name="Williams K.H."/>
            <person name="Hubbard S.S."/>
            <person name="Banfield J.F."/>
        </authorList>
    </citation>
    <scope>NUCLEOTIDE SEQUENCE [LARGE SCALE GENOMIC DNA]</scope>
</reference>
<dbReference type="EMBL" id="MHCU01000041">
    <property type="protein sequence ID" value="OGY27304.1"/>
    <property type="molecule type" value="Genomic_DNA"/>
</dbReference>
<sequence>MIKQVLRVTELFDVSGHLTERGIEVVVGYCFDQEELPEPIITGIQRHIGLFARSRDFRECEADCQERVLDSLGEGGIQRAREKALFTWISAS</sequence>
<evidence type="ECO:0000313" key="2">
    <source>
        <dbReference type="Proteomes" id="UP000176645"/>
    </source>
</evidence>
<name>A0A1G1WI19_9BACT</name>
<accession>A0A1G1WI19</accession>
<organism evidence="1 2">
    <name type="scientific">Candidatus Woykebacteria bacterium RBG_19FT_COMBO_43_10</name>
    <dbReference type="NCBI Taxonomy" id="1802598"/>
    <lineage>
        <taxon>Bacteria</taxon>
        <taxon>Candidatus Woykeibacteriota</taxon>
    </lineage>
</organism>
<gene>
    <name evidence="1" type="ORF">A2Z42_03580</name>
</gene>